<sequence>MGASSSKCPPNGGLRVHRVYPNGPGVLTLLCISYATMWCGKINYCTSFVIYPKVMFLDVAGVEPFFDYILDVDGYTYTDDSDETLNLFTKYVNDHENQQIALSIYNARKKNIRDVYIVPQKWDGIGLLGLTLKFGLFNCLDEGAHIVHVYDKSPAQKAGLMPITDYLLGTNLQLFYGLDCVRIHVANKVDKEVVLIVYNSVTETVRRALIVPRENWGGRGTLGCDLAKGYIHRIPYVKSLFTYPTIETFPSINSQATSTSKDVVDTIDLSVGNVNNYYANTENSTIRDDLSSSERHNLSVSSDSGRPEQKKVELEVEKLREHKDDNTLENVSLNKQFSEINLSPDDSSSSLLDVSSSNDSNDTTNDNLESSFEPPEKTEEDDVLVEEPLV</sequence>
<dbReference type="eggNOG" id="KOG3834">
    <property type="taxonomic scope" value="Eukaryota"/>
</dbReference>
<evidence type="ECO:0000259" key="6">
    <source>
        <dbReference type="PROSITE" id="PS51865"/>
    </source>
</evidence>
<dbReference type="Proteomes" id="UP000001949">
    <property type="component" value="Unassembled WGS sequence"/>
</dbReference>
<dbReference type="SUPFAM" id="SSF50156">
    <property type="entry name" value="PDZ domain-like"/>
    <property type="match status" value="1"/>
</dbReference>
<dbReference type="GO" id="GO:0007030">
    <property type="term" value="P:Golgi organization"/>
    <property type="evidence" value="ECO:0007669"/>
    <property type="project" value="TreeGrafter"/>
</dbReference>
<feature type="compositionally biased region" description="Low complexity" evidence="5">
    <location>
        <begin position="341"/>
        <end position="371"/>
    </location>
</feature>
<keyword evidence="4" id="KW-0472">Membrane</keyword>
<evidence type="ECO:0000256" key="1">
    <source>
        <dbReference type="ARBA" id="ARBA00004394"/>
    </source>
</evidence>
<dbReference type="PROSITE" id="PS51865">
    <property type="entry name" value="PDZ_GRASP"/>
    <property type="match status" value="2"/>
</dbReference>
<feature type="domain" description="PDZ GRASP-type" evidence="6">
    <location>
        <begin position="142"/>
        <end position="231"/>
    </location>
</feature>
<keyword evidence="2" id="KW-0677">Repeat</keyword>
<protein>
    <recommendedName>
        <fullName evidence="6">PDZ GRASP-type domain-containing protein</fullName>
    </recommendedName>
</protein>
<dbReference type="Pfam" id="PF04495">
    <property type="entry name" value="GRASP55_65"/>
    <property type="match status" value="1"/>
</dbReference>
<proteinExistence type="predicted"/>
<organism evidence="7 8">
    <name type="scientific">Theileria parva</name>
    <name type="common">East coast fever infection agent</name>
    <dbReference type="NCBI Taxonomy" id="5875"/>
    <lineage>
        <taxon>Eukaryota</taxon>
        <taxon>Sar</taxon>
        <taxon>Alveolata</taxon>
        <taxon>Apicomplexa</taxon>
        <taxon>Aconoidasida</taxon>
        <taxon>Piroplasmida</taxon>
        <taxon>Theileriidae</taxon>
        <taxon>Theileria</taxon>
    </lineage>
</organism>
<dbReference type="PANTHER" id="PTHR12893">
    <property type="entry name" value="GOLGI REASSEMBLY STACKING PROTEIN GRASP"/>
    <property type="match status" value="1"/>
</dbReference>
<evidence type="ECO:0000256" key="5">
    <source>
        <dbReference type="SAM" id="MobiDB-lite"/>
    </source>
</evidence>
<name>Q4N0A2_THEPA</name>
<feature type="region of interest" description="Disordered" evidence="5">
    <location>
        <begin position="339"/>
        <end position="390"/>
    </location>
</feature>
<feature type="compositionally biased region" description="Acidic residues" evidence="5">
    <location>
        <begin position="378"/>
        <end position="390"/>
    </location>
</feature>
<feature type="compositionally biased region" description="Basic and acidic residues" evidence="5">
    <location>
        <begin position="285"/>
        <end position="297"/>
    </location>
</feature>
<evidence type="ECO:0000313" key="8">
    <source>
        <dbReference type="Proteomes" id="UP000001949"/>
    </source>
</evidence>
<dbReference type="PANTHER" id="PTHR12893:SF0">
    <property type="entry name" value="GRASP65"/>
    <property type="match status" value="1"/>
</dbReference>
<dbReference type="InterPro" id="IPR036034">
    <property type="entry name" value="PDZ_sf"/>
</dbReference>
<feature type="domain" description="PDZ GRASP-type" evidence="6">
    <location>
        <begin position="46"/>
        <end position="137"/>
    </location>
</feature>
<dbReference type="InParanoid" id="Q4N0A2"/>
<evidence type="ECO:0000256" key="2">
    <source>
        <dbReference type="ARBA" id="ARBA00022737"/>
    </source>
</evidence>
<evidence type="ECO:0000256" key="4">
    <source>
        <dbReference type="ARBA" id="ARBA00023136"/>
    </source>
</evidence>
<comment type="caution">
    <text evidence="7">The sequence shown here is derived from an EMBL/GenBank/DDBJ whole genome shotgun (WGS) entry which is preliminary data.</text>
</comment>
<dbReference type="VEuPathDB" id="PiroplasmaDB:TpMuguga_03g00249"/>
<feature type="region of interest" description="Disordered" evidence="5">
    <location>
        <begin position="285"/>
        <end position="311"/>
    </location>
</feature>
<reference evidence="7 8" key="1">
    <citation type="journal article" date="2005" name="Science">
        <title>Genome sequence of Theileria parva, a bovine pathogen that transforms lymphocytes.</title>
        <authorList>
            <person name="Gardner M.J."/>
            <person name="Bishop R."/>
            <person name="Shah T."/>
            <person name="de Villiers E.P."/>
            <person name="Carlton J.M."/>
            <person name="Hall N."/>
            <person name="Ren Q."/>
            <person name="Paulsen I.T."/>
            <person name="Pain A."/>
            <person name="Berriman M."/>
            <person name="Wilson R.J.M."/>
            <person name="Sato S."/>
            <person name="Ralph S.A."/>
            <person name="Mann D.J."/>
            <person name="Xiong Z."/>
            <person name="Shallom S.J."/>
            <person name="Weidman J."/>
            <person name="Jiang L."/>
            <person name="Lynn J."/>
            <person name="Weaver B."/>
            <person name="Shoaibi A."/>
            <person name="Domingo A.R."/>
            <person name="Wasawo D."/>
            <person name="Crabtree J."/>
            <person name="Wortman J.R."/>
            <person name="Haas B."/>
            <person name="Angiuoli S.V."/>
            <person name="Creasy T.H."/>
            <person name="Lu C."/>
            <person name="Suh B."/>
            <person name="Silva J.C."/>
            <person name="Utterback T.R."/>
            <person name="Feldblyum T.V."/>
            <person name="Pertea M."/>
            <person name="Allen J."/>
            <person name="Nierman W.C."/>
            <person name="Taracha E.L.N."/>
            <person name="Salzberg S.L."/>
            <person name="White O.R."/>
            <person name="Fitzhugh H.A."/>
            <person name="Morzaria S."/>
            <person name="Venter J.C."/>
            <person name="Fraser C.M."/>
            <person name="Nene V."/>
        </authorList>
    </citation>
    <scope>NUCLEOTIDE SEQUENCE [LARGE SCALE GENOMIC DNA]</scope>
    <source>
        <strain evidence="7 8">Muguga</strain>
    </source>
</reference>
<accession>Q4N0A2</accession>
<evidence type="ECO:0000256" key="3">
    <source>
        <dbReference type="ARBA" id="ARBA00023034"/>
    </source>
</evidence>
<dbReference type="GO" id="GO:0000139">
    <property type="term" value="C:Golgi membrane"/>
    <property type="evidence" value="ECO:0007669"/>
    <property type="project" value="UniProtKB-SubCell"/>
</dbReference>
<dbReference type="Gene3D" id="2.30.42.10">
    <property type="match status" value="2"/>
</dbReference>
<dbReference type="AlphaFoldDB" id="Q4N0A2"/>
<dbReference type="KEGG" id="tpv:TP03_0249"/>
<dbReference type="OMA" id="HRIPTKQ"/>
<dbReference type="InterPro" id="IPR007583">
    <property type="entry name" value="GRASP55_65"/>
</dbReference>
<comment type="subcellular location">
    <subcellularLocation>
        <location evidence="1">Golgi apparatus membrane</location>
    </subcellularLocation>
</comment>
<keyword evidence="3" id="KW-0333">Golgi apparatus</keyword>
<dbReference type="EMBL" id="AAGK01000005">
    <property type="protein sequence ID" value="EAN30984.1"/>
    <property type="molecule type" value="Genomic_DNA"/>
</dbReference>
<keyword evidence="8" id="KW-1185">Reference proteome</keyword>
<evidence type="ECO:0000313" key="7">
    <source>
        <dbReference type="EMBL" id="EAN30984.1"/>
    </source>
</evidence>
<dbReference type="InterPro" id="IPR024958">
    <property type="entry name" value="GRASP_PDZ"/>
</dbReference>
<gene>
    <name evidence="7" type="ordered locus">TP03_0249</name>
</gene>
<dbReference type="STRING" id="5875.Q4N0A2"/>